<dbReference type="RefSeq" id="WP_233053445.1">
    <property type="nucleotide sequence ID" value="NZ_JAIMJA010000013.1"/>
</dbReference>
<proteinExistence type="predicted"/>
<accession>A0ABS8W9T0</accession>
<evidence type="ECO:0000313" key="2">
    <source>
        <dbReference type="Proteomes" id="UP001201273"/>
    </source>
</evidence>
<evidence type="ECO:0000313" key="1">
    <source>
        <dbReference type="EMBL" id="MCE2595779.1"/>
    </source>
</evidence>
<sequence length="122" mass="13835">MFVRFVVDHLNKQSGINQGILGVAFRIGREAKLQGLDQMMLNDHLDWLQSAFTTPDIFDQTENLKGVCWFKQTQSEIISRVKTIVPLVEKCGLQVTELRSDAPGTVIYEDEFQVVAIPLQIN</sequence>
<name>A0ABS8W9T0_9GAMM</name>
<comment type="caution">
    <text evidence="1">The sequence shown here is derived from an EMBL/GenBank/DDBJ whole genome shotgun (WGS) entry which is preliminary data.</text>
</comment>
<dbReference type="EMBL" id="JAIMJA010000013">
    <property type="protein sequence ID" value="MCE2595779.1"/>
    <property type="molecule type" value="Genomic_DNA"/>
</dbReference>
<organism evidence="1 2">
    <name type="scientific">Motilimonas cestriensis</name>
    <dbReference type="NCBI Taxonomy" id="2742685"/>
    <lineage>
        <taxon>Bacteria</taxon>
        <taxon>Pseudomonadati</taxon>
        <taxon>Pseudomonadota</taxon>
        <taxon>Gammaproteobacteria</taxon>
        <taxon>Alteromonadales</taxon>
        <taxon>Alteromonadales genera incertae sedis</taxon>
        <taxon>Motilimonas</taxon>
    </lineage>
</organism>
<dbReference type="Proteomes" id="UP001201273">
    <property type="component" value="Unassembled WGS sequence"/>
</dbReference>
<keyword evidence="2" id="KW-1185">Reference proteome</keyword>
<protein>
    <submittedName>
        <fullName evidence="1">Uncharacterized protein</fullName>
    </submittedName>
</protein>
<reference evidence="1 2" key="1">
    <citation type="journal article" date="2022" name="Environ. Microbiol. Rep.">
        <title>Eco-phylogenetic analyses reveal divergent evolution of vitamin B12 metabolism in the marine bacterial family 'Psychromonadaceae'.</title>
        <authorList>
            <person name="Jin X."/>
            <person name="Yang Y."/>
            <person name="Cao H."/>
            <person name="Gao B."/>
            <person name="Zhao Z."/>
        </authorList>
    </citation>
    <scope>NUCLEOTIDE SEQUENCE [LARGE SCALE GENOMIC DNA]</scope>
    <source>
        <strain evidence="1 2">MKS20</strain>
    </source>
</reference>
<gene>
    <name evidence="1" type="ORF">K6Y31_13285</name>
</gene>